<evidence type="ECO:0000256" key="2">
    <source>
        <dbReference type="ARBA" id="ARBA00022723"/>
    </source>
</evidence>
<protein>
    <recommendedName>
        <fullName evidence="5">CENP-V/GFA domain-containing protein</fullName>
    </recommendedName>
</protein>
<accession>A0A9W9HY56</accession>
<proteinExistence type="inferred from homology"/>
<dbReference type="Proteomes" id="UP001149163">
    <property type="component" value="Unassembled WGS sequence"/>
</dbReference>
<dbReference type="RefSeq" id="XP_056541299.1">
    <property type="nucleotide sequence ID" value="XM_056688870.1"/>
</dbReference>
<dbReference type="GO" id="GO:0046872">
    <property type="term" value="F:metal ion binding"/>
    <property type="evidence" value="ECO:0007669"/>
    <property type="project" value="UniProtKB-KW"/>
</dbReference>
<evidence type="ECO:0000256" key="1">
    <source>
        <dbReference type="ARBA" id="ARBA00005495"/>
    </source>
</evidence>
<dbReference type="OrthoDB" id="9985472at2759"/>
<dbReference type="EMBL" id="JAPQKN010000004">
    <property type="protein sequence ID" value="KAJ5159741.1"/>
    <property type="molecule type" value="Genomic_DNA"/>
</dbReference>
<evidence type="ECO:0000313" key="6">
    <source>
        <dbReference type="EMBL" id="KAJ5159741.1"/>
    </source>
</evidence>
<feature type="domain" description="CENP-V/GFA" evidence="5">
    <location>
        <begin position="2"/>
        <end position="118"/>
    </location>
</feature>
<dbReference type="Pfam" id="PF04828">
    <property type="entry name" value="GFA"/>
    <property type="match status" value="1"/>
</dbReference>
<evidence type="ECO:0000313" key="7">
    <source>
        <dbReference type="Proteomes" id="UP001149163"/>
    </source>
</evidence>
<dbReference type="InterPro" id="IPR011057">
    <property type="entry name" value="Mss4-like_sf"/>
</dbReference>
<dbReference type="GO" id="GO:0016846">
    <property type="term" value="F:carbon-sulfur lyase activity"/>
    <property type="evidence" value="ECO:0007669"/>
    <property type="project" value="InterPro"/>
</dbReference>
<evidence type="ECO:0000256" key="4">
    <source>
        <dbReference type="ARBA" id="ARBA00023239"/>
    </source>
</evidence>
<gene>
    <name evidence="6" type="ORF">N7482_006745</name>
</gene>
<dbReference type="PANTHER" id="PTHR33337:SF30">
    <property type="entry name" value="DUF636 DOMAIN PROTEIN (AFU_ORTHOLOGUE AFUA_1G03180)"/>
    <property type="match status" value="1"/>
</dbReference>
<keyword evidence="7" id="KW-1185">Reference proteome</keyword>
<keyword evidence="4" id="KW-0456">Lyase</keyword>
<evidence type="ECO:0000256" key="3">
    <source>
        <dbReference type="ARBA" id="ARBA00022833"/>
    </source>
</evidence>
<dbReference type="GeneID" id="81428046"/>
<reference evidence="6" key="2">
    <citation type="journal article" date="2023" name="IMA Fungus">
        <title>Comparative genomic study of the Penicillium genus elucidates a diverse pangenome and 15 lateral gene transfer events.</title>
        <authorList>
            <person name="Petersen C."/>
            <person name="Sorensen T."/>
            <person name="Nielsen M.R."/>
            <person name="Sondergaard T.E."/>
            <person name="Sorensen J.L."/>
            <person name="Fitzpatrick D.A."/>
            <person name="Frisvad J.C."/>
            <person name="Nielsen K.L."/>
        </authorList>
    </citation>
    <scope>NUCLEOTIDE SEQUENCE</scope>
    <source>
        <strain evidence="6">IBT 26290</strain>
    </source>
</reference>
<dbReference type="SUPFAM" id="SSF51316">
    <property type="entry name" value="Mss4-like"/>
    <property type="match status" value="1"/>
</dbReference>
<reference evidence="6" key="1">
    <citation type="submission" date="2022-11" db="EMBL/GenBank/DDBJ databases">
        <authorList>
            <person name="Petersen C."/>
        </authorList>
    </citation>
    <scope>NUCLEOTIDE SEQUENCE</scope>
    <source>
        <strain evidence="6">IBT 26290</strain>
    </source>
</reference>
<organism evidence="6 7">
    <name type="scientific">Penicillium canariense</name>
    <dbReference type="NCBI Taxonomy" id="189055"/>
    <lineage>
        <taxon>Eukaryota</taxon>
        <taxon>Fungi</taxon>
        <taxon>Dikarya</taxon>
        <taxon>Ascomycota</taxon>
        <taxon>Pezizomycotina</taxon>
        <taxon>Eurotiomycetes</taxon>
        <taxon>Eurotiomycetidae</taxon>
        <taxon>Eurotiales</taxon>
        <taxon>Aspergillaceae</taxon>
        <taxon>Penicillium</taxon>
    </lineage>
</organism>
<name>A0A9W9HY56_9EURO</name>
<keyword evidence="3" id="KW-0862">Zinc</keyword>
<keyword evidence="2" id="KW-0479">Metal-binding</keyword>
<dbReference type="PROSITE" id="PS51891">
    <property type="entry name" value="CENP_V_GFA"/>
    <property type="match status" value="1"/>
</dbReference>
<dbReference type="InterPro" id="IPR006913">
    <property type="entry name" value="CENP-V/GFA"/>
</dbReference>
<dbReference type="Gene3D" id="3.90.1590.10">
    <property type="entry name" value="glutathione-dependent formaldehyde- activating enzyme (gfa)"/>
    <property type="match status" value="1"/>
</dbReference>
<dbReference type="AlphaFoldDB" id="A0A9W9HY56"/>
<comment type="similarity">
    <text evidence="1">Belongs to the Gfa family.</text>
</comment>
<sequence length="137" mass="14975">MPSGSCFCQKLKYEFTGEPEGVAICHCLSCQKISGSTNTLNLIIPVDRVHFTVGSPKTCTESHEIGMKITLHFCGNCGGVLYKTADLDMFAGKAVVQIGTLDDATAIKQAKPDMELWTKYRAPWLPSLEGVVQKTEF</sequence>
<dbReference type="PANTHER" id="PTHR33337">
    <property type="entry name" value="GFA DOMAIN-CONTAINING PROTEIN"/>
    <property type="match status" value="1"/>
</dbReference>
<comment type="caution">
    <text evidence="6">The sequence shown here is derived from an EMBL/GenBank/DDBJ whole genome shotgun (WGS) entry which is preliminary data.</text>
</comment>
<evidence type="ECO:0000259" key="5">
    <source>
        <dbReference type="PROSITE" id="PS51891"/>
    </source>
</evidence>